<dbReference type="FunFam" id="2.40.30.10:FF:000022">
    <property type="entry name" value="Elongation factor G, mitochondrial"/>
    <property type="match status" value="1"/>
</dbReference>
<dbReference type="NCBIfam" id="NF009381">
    <property type="entry name" value="PRK12740.1-5"/>
    <property type="match status" value="1"/>
</dbReference>
<name>A0A3B1CSG3_9ZZZZ</name>
<evidence type="ECO:0000256" key="4">
    <source>
        <dbReference type="ARBA" id="ARBA00022917"/>
    </source>
</evidence>
<dbReference type="SUPFAM" id="SSF50447">
    <property type="entry name" value="Translation proteins"/>
    <property type="match status" value="1"/>
</dbReference>
<dbReference type="PRINTS" id="PR00315">
    <property type="entry name" value="ELONGATNFCT"/>
</dbReference>
<dbReference type="Pfam" id="PF00009">
    <property type="entry name" value="GTP_EFTU"/>
    <property type="match status" value="1"/>
</dbReference>
<dbReference type="Gene3D" id="2.40.30.10">
    <property type="entry name" value="Translation factors"/>
    <property type="match status" value="1"/>
</dbReference>
<dbReference type="NCBIfam" id="TIGR00484">
    <property type="entry name" value="EF-G"/>
    <property type="match status" value="1"/>
</dbReference>
<dbReference type="SMART" id="SM00838">
    <property type="entry name" value="EFG_C"/>
    <property type="match status" value="1"/>
</dbReference>
<dbReference type="InterPro" id="IPR014721">
    <property type="entry name" value="Ribsml_uS5_D2-typ_fold_subgr"/>
</dbReference>
<gene>
    <name evidence="8" type="ORF">MNBD_NITROSPIRAE01-1897</name>
</gene>
<dbReference type="InterPro" id="IPR005225">
    <property type="entry name" value="Small_GTP-bd"/>
</dbReference>
<dbReference type="InterPro" id="IPR041095">
    <property type="entry name" value="EFG_II"/>
</dbReference>
<dbReference type="InterPro" id="IPR000640">
    <property type="entry name" value="EFG_V-like"/>
</dbReference>
<organism evidence="8">
    <name type="scientific">hydrothermal vent metagenome</name>
    <dbReference type="NCBI Taxonomy" id="652676"/>
    <lineage>
        <taxon>unclassified sequences</taxon>
        <taxon>metagenomes</taxon>
        <taxon>ecological metagenomes</taxon>
    </lineage>
</organism>
<dbReference type="CDD" id="cd16262">
    <property type="entry name" value="EFG_III"/>
    <property type="match status" value="1"/>
</dbReference>
<dbReference type="InterPro" id="IPR027417">
    <property type="entry name" value="P-loop_NTPase"/>
</dbReference>
<dbReference type="Pfam" id="PF00679">
    <property type="entry name" value="EFG_C"/>
    <property type="match status" value="1"/>
</dbReference>
<dbReference type="GO" id="GO:0005737">
    <property type="term" value="C:cytoplasm"/>
    <property type="evidence" value="ECO:0007669"/>
    <property type="project" value="UniProtKB-ARBA"/>
</dbReference>
<dbReference type="NCBIfam" id="TIGR00231">
    <property type="entry name" value="small_GTP"/>
    <property type="match status" value="1"/>
</dbReference>
<dbReference type="SUPFAM" id="SSF54980">
    <property type="entry name" value="EF-G C-terminal domain-like"/>
    <property type="match status" value="2"/>
</dbReference>
<dbReference type="InterPro" id="IPR004540">
    <property type="entry name" value="Transl_elong_EFG/EF2"/>
</dbReference>
<evidence type="ECO:0000256" key="5">
    <source>
        <dbReference type="ARBA" id="ARBA00023134"/>
    </source>
</evidence>
<dbReference type="FunFam" id="3.30.70.870:FF:000001">
    <property type="entry name" value="Elongation factor G"/>
    <property type="match status" value="1"/>
</dbReference>
<dbReference type="AlphaFoldDB" id="A0A3B1CSG3"/>
<dbReference type="Gene3D" id="3.40.50.300">
    <property type="entry name" value="P-loop containing nucleotide triphosphate hydrolases"/>
    <property type="match status" value="1"/>
</dbReference>
<dbReference type="FunFam" id="3.30.70.240:FF:000001">
    <property type="entry name" value="Elongation factor G"/>
    <property type="match status" value="1"/>
</dbReference>
<dbReference type="SUPFAM" id="SSF52540">
    <property type="entry name" value="P-loop containing nucleoside triphosphate hydrolases"/>
    <property type="match status" value="1"/>
</dbReference>
<keyword evidence="2" id="KW-0547">Nucleotide-binding</keyword>
<dbReference type="CDD" id="cd04091">
    <property type="entry name" value="mtEFG1_II_like"/>
    <property type="match status" value="1"/>
</dbReference>
<dbReference type="CDD" id="cd01886">
    <property type="entry name" value="EF-G"/>
    <property type="match status" value="1"/>
</dbReference>
<evidence type="ECO:0000256" key="3">
    <source>
        <dbReference type="ARBA" id="ARBA00022768"/>
    </source>
</evidence>
<dbReference type="FunFam" id="3.30.230.10:FF:000003">
    <property type="entry name" value="Elongation factor G"/>
    <property type="match status" value="1"/>
</dbReference>
<evidence type="ECO:0000256" key="6">
    <source>
        <dbReference type="ARBA" id="ARBA00067101"/>
    </source>
</evidence>
<dbReference type="InterPro" id="IPR009000">
    <property type="entry name" value="Transl_B-barrel_sf"/>
</dbReference>
<dbReference type="PROSITE" id="PS51722">
    <property type="entry name" value="G_TR_2"/>
    <property type="match status" value="1"/>
</dbReference>
<dbReference type="FunFam" id="3.40.50.300:FF:000029">
    <property type="entry name" value="Elongation factor G"/>
    <property type="match status" value="1"/>
</dbReference>
<keyword evidence="4" id="KW-0648">Protein biosynthesis</keyword>
<evidence type="ECO:0000256" key="1">
    <source>
        <dbReference type="ARBA" id="ARBA00005870"/>
    </source>
</evidence>
<dbReference type="InterPro" id="IPR047872">
    <property type="entry name" value="EFG_IV"/>
</dbReference>
<sequence>MAIITQVRNIGISAHIDSGKTTLTERALYYTGKIHKIEEVRGKSGVGATMDSMDLEREKGITIQSAATYCEWKDSVINIIDTPGHVDFTIEVERALRVLDAAILVLCGVSGVQSQSITVDRQMRRYKVPRIAFINKLDRTGADPFRVITQLREKLGHNAHAIAMPIGAEMDLQGTIDLTNMKAYYFDGENGENVREEEIPSELKEQAEKLRHDLLEAVSDFDDNIAEKFLEEEPVSTDEFRQGIRKATISLQFIPVMMGSAFKNKGVQLLLDAVGYYLPNPTEVDNEAHDQNNDEAKVMLESTPDKPLVMLAFKLEDGRYGQLTYMRVYQGKVTKGDTIHNAATGKKVRVSRLVRMHSDEMHDIDSAEAGDIAAIFGVDCASGDTFTDGTLSYTMTSMFVPDAVISLAVWPKKKAGAGNFSKALNRFMREDPTFRVHRDDESNQTIISGMGELHLQIYIERIRREYDCEIESGEPQVAYRETISQKADFAYTHKKQTGGSGQYAKIGGYIEPLPSDAIETFEFVEDIKGGAIPREYIPACEKGFREQIKKGALIGFPVVGVRVVLNDGAFHAVDSSEMAFKACSIAAFKEFYPHGKPIILEPIMKLGCEAPVEFQGGVIGLLNQRRGVILGTQNNETYVQIEAEVPLSTMFGFSTDLRSGTQGKGEFSMEFLRYAPVPKQISADLIKAYQDEKAAEKK</sequence>
<protein>
    <recommendedName>
        <fullName evidence="6">Elongation factor G 1</fullName>
    </recommendedName>
</protein>
<feature type="domain" description="Tr-type G" evidence="7">
    <location>
        <begin position="5"/>
        <end position="282"/>
    </location>
</feature>
<dbReference type="CDD" id="cd01434">
    <property type="entry name" value="EFG_mtEFG1_IV"/>
    <property type="match status" value="1"/>
</dbReference>
<dbReference type="PROSITE" id="PS00301">
    <property type="entry name" value="G_TR_1"/>
    <property type="match status" value="1"/>
</dbReference>
<dbReference type="InterPro" id="IPR020568">
    <property type="entry name" value="Ribosomal_Su5_D2-typ_SF"/>
</dbReference>
<proteinExistence type="inferred from homology"/>
<dbReference type="InterPro" id="IPR035647">
    <property type="entry name" value="EFG_III/V"/>
</dbReference>
<dbReference type="InterPro" id="IPR000795">
    <property type="entry name" value="T_Tr_GTP-bd_dom"/>
</dbReference>
<dbReference type="InterPro" id="IPR009022">
    <property type="entry name" value="EFG_III"/>
</dbReference>
<dbReference type="Pfam" id="PF14492">
    <property type="entry name" value="EFG_III"/>
    <property type="match status" value="1"/>
</dbReference>
<dbReference type="InterPro" id="IPR004161">
    <property type="entry name" value="EFTu-like_2"/>
</dbReference>
<evidence type="ECO:0000259" key="7">
    <source>
        <dbReference type="PROSITE" id="PS51722"/>
    </source>
</evidence>
<reference evidence="8" key="1">
    <citation type="submission" date="2018-06" db="EMBL/GenBank/DDBJ databases">
        <authorList>
            <person name="Zhirakovskaya E."/>
        </authorList>
    </citation>
    <scope>NUCLEOTIDE SEQUENCE</scope>
</reference>
<keyword evidence="5" id="KW-0342">GTP-binding</keyword>
<dbReference type="HAMAP" id="MF_00054_B">
    <property type="entry name" value="EF_G_EF_2_B"/>
    <property type="match status" value="1"/>
</dbReference>
<dbReference type="EMBL" id="UOGF01000111">
    <property type="protein sequence ID" value="VAX33546.1"/>
    <property type="molecule type" value="Genomic_DNA"/>
</dbReference>
<dbReference type="SMART" id="SM00889">
    <property type="entry name" value="EFG_IV"/>
    <property type="match status" value="1"/>
</dbReference>
<dbReference type="InterPro" id="IPR031157">
    <property type="entry name" value="G_TR_CS"/>
</dbReference>
<keyword evidence="3 8" id="KW-0251">Elongation factor</keyword>
<evidence type="ECO:0000256" key="2">
    <source>
        <dbReference type="ARBA" id="ARBA00022741"/>
    </source>
</evidence>
<dbReference type="PANTHER" id="PTHR43636">
    <property type="entry name" value="ELONGATION FACTOR G, MITOCHONDRIAL"/>
    <property type="match status" value="1"/>
</dbReference>
<dbReference type="Gene3D" id="3.30.70.870">
    <property type="entry name" value="Elongation Factor G (Translational Gtpase), domain 3"/>
    <property type="match status" value="1"/>
</dbReference>
<dbReference type="InterPro" id="IPR005517">
    <property type="entry name" value="Transl_elong_EFG/EF2_IV"/>
</dbReference>
<dbReference type="Gene3D" id="3.30.230.10">
    <property type="match status" value="1"/>
</dbReference>
<dbReference type="GO" id="GO:0003924">
    <property type="term" value="F:GTPase activity"/>
    <property type="evidence" value="ECO:0007669"/>
    <property type="project" value="InterPro"/>
</dbReference>
<dbReference type="Gene3D" id="3.30.70.240">
    <property type="match status" value="1"/>
</dbReference>
<comment type="similarity">
    <text evidence="1">Belongs to the TRAFAC class translation factor GTPase superfamily. Classic translation factor GTPase family. EF-G/EF-2 subfamily.</text>
</comment>
<dbReference type="GO" id="GO:0005525">
    <property type="term" value="F:GTP binding"/>
    <property type="evidence" value="ECO:0007669"/>
    <property type="project" value="UniProtKB-KW"/>
</dbReference>
<dbReference type="Pfam" id="PF03144">
    <property type="entry name" value="GTP_EFTU_D2"/>
    <property type="match status" value="1"/>
</dbReference>
<accession>A0A3B1CSG3</accession>
<dbReference type="GO" id="GO:0003746">
    <property type="term" value="F:translation elongation factor activity"/>
    <property type="evidence" value="ECO:0007669"/>
    <property type="project" value="UniProtKB-KW"/>
</dbReference>
<dbReference type="Pfam" id="PF03764">
    <property type="entry name" value="EFG_IV"/>
    <property type="match status" value="1"/>
</dbReference>
<dbReference type="SUPFAM" id="SSF54211">
    <property type="entry name" value="Ribosomal protein S5 domain 2-like"/>
    <property type="match status" value="1"/>
</dbReference>
<dbReference type="PANTHER" id="PTHR43636:SF2">
    <property type="entry name" value="ELONGATION FACTOR G, MITOCHONDRIAL"/>
    <property type="match status" value="1"/>
</dbReference>
<evidence type="ECO:0000313" key="8">
    <source>
        <dbReference type="EMBL" id="VAX33546.1"/>
    </source>
</evidence>